<dbReference type="PANTHER" id="PTHR42964:SF1">
    <property type="entry name" value="POLYKETIDE BIOSYNTHESIS ENOYL-COA HYDRATASE PKSH-RELATED"/>
    <property type="match status" value="1"/>
</dbReference>
<dbReference type="Pfam" id="PF00378">
    <property type="entry name" value="ECH_1"/>
    <property type="match status" value="1"/>
</dbReference>
<dbReference type="CDD" id="cd06558">
    <property type="entry name" value="crotonase-like"/>
    <property type="match status" value="1"/>
</dbReference>
<dbReference type="GO" id="GO:0003824">
    <property type="term" value="F:catalytic activity"/>
    <property type="evidence" value="ECO:0007669"/>
    <property type="project" value="UniProtKB-ARBA"/>
</dbReference>
<dbReference type="AlphaFoldDB" id="A0A0D0IQQ4"/>
<dbReference type="Gene3D" id="1.10.12.10">
    <property type="entry name" value="Lyase 2-enoyl-coa Hydratase, Chain A, domain 2"/>
    <property type="match status" value="1"/>
</dbReference>
<keyword evidence="3" id="KW-1185">Reference proteome</keyword>
<evidence type="ECO:0000313" key="2">
    <source>
        <dbReference type="EMBL" id="KIP53357.1"/>
    </source>
</evidence>
<dbReference type="OrthoDB" id="4608673at2"/>
<dbReference type="PANTHER" id="PTHR42964">
    <property type="entry name" value="ENOYL-COA HYDRATASE"/>
    <property type="match status" value="1"/>
</dbReference>
<dbReference type="InterPro" id="IPR051683">
    <property type="entry name" value="Enoyl-CoA_Hydratase/Isomerase"/>
</dbReference>
<protein>
    <recommendedName>
        <fullName evidence="4">Enoyl-CoA hydratase</fullName>
    </recommendedName>
</protein>
<proteinExistence type="inferred from homology"/>
<evidence type="ECO:0000256" key="1">
    <source>
        <dbReference type="ARBA" id="ARBA00005254"/>
    </source>
</evidence>
<gene>
    <name evidence="2" type="ORF">SD72_03775</name>
</gene>
<dbReference type="Proteomes" id="UP000032120">
    <property type="component" value="Unassembled WGS sequence"/>
</dbReference>
<reference evidence="2 3" key="1">
    <citation type="submission" date="2015-01" db="EMBL/GenBank/DDBJ databases">
        <title>Draft genome sequence of Leucobacter komagatae strain VKM ST2845.</title>
        <authorList>
            <person name="Karlyshev A.V."/>
            <person name="Kudryashova E.B."/>
        </authorList>
    </citation>
    <scope>NUCLEOTIDE SEQUENCE [LARGE SCALE GENOMIC DNA]</scope>
    <source>
        <strain evidence="2 3">VKM ST2845</strain>
    </source>
</reference>
<dbReference type="RefSeq" id="WP_042543090.1">
    <property type="nucleotide sequence ID" value="NZ_JXSQ01000003.1"/>
</dbReference>
<accession>A0A0D0IQQ4</accession>
<dbReference type="InterPro" id="IPR001753">
    <property type="entry name" value="Enoyl-CoA_hydra/iso"/>
</dbReference>
<evidence type="ECO:0008006" key="4">
    <source>
        <dbReference type="Google" id="ProtNLM"/>
    </source>
</evidence>
<organism evidence="2 3">
    <name type="scientific">Leucobacter komagatae</name>
    <dbReference type="NCBI Taxonomy" id="55969"/>
    <lineage>
        <taxon>Bacteria</taxon>
        <taxon>Bacillati</taxon>
        <taxon>Actinomycetota</taxon>
        <taxon>Actinomycetes</taxon>
        <taxon>Micrococcales</taxon>
        <taxon>Microbacteriaceae</taxon>
        <taxon>Leucobacter</taxon>
    </lineage>
</organism>
<dbReference type="Gene3D" id="3.90.226.10">
    <property type="entry name" value="2-enoyl-CoA Hydratase, Chain A, domain 1"/>
    <property type="match status" value="1"/>
</dbReference>
<name>A0A0D0IQQ4_9MICO</name>
<dbReference type="InterPro" id="IPR029045">
    <property type="entry name" value="ClpP/crotonase-like_dom_sf"/>
</dbReference>
<dbReference type="SUPFAM" id="SSF52096">
    <property type="entry name" value="ClpP/crotonase"/>
    <property type="match status" value="1"/>
</dbReference>
<evidence type="ECO:0000313" key="3">
    <source>
        <dbReference type="Proteomes" id="UP000032120"/>
    </source>
</evidence>
<sequence>MSAVRYEVAGSTATITLDNPEKRNAITPELLAGITSGLAAAEANTAVRAIVLTHTGNTFCAGADLTAQRTSEATATDDPVARLRASGESAAAVMRLLAESPRPIIAAVNGHVRAGGMGFVASCDFVVAGPRATFGLSEVRIGVVAAIISPPVLSRIGDRVAAEWLLRGGPVSAGEAAAAGFITRAVGDEGTSVDSAVGEILADLRRAAPGALAASKRLVNRGMLARLDAETEEMLDLSAAGFSSAEGQAGIQSFLQRTAPPWNLDS</sequence>
<comment type="similarity">
    <text evidence="1">Belongs to the enoyl-CoA hydratase/isomerase family.</text>
</comment>
<dbReference type="InterPro" id="IPR014748">
    <property type="entry name" value="Enoyl-CoA_hydra_C"/>
</dbReference>
<comment type="caution">
    <text evidence="2">The sequence shown here is derived from an EMBL/GenBank/DDBJ whole genome shotgun (WGS) entry which is preliminary data.</text>
</comment>
<dbReference type="EMBL" id="JXSQ01000003">
    <property type="protein sequence ID" value="KIP53357.1"/>
    <property type="molecule type" value="Genomic_DNA"/>
</dbReference>